<sequence length="140" mass="15339">MTGPWIGLAASRIPLGTWDWKLLVLAVLDALERDTLAVAIRSGYQLSLTITRWWDISASETIWLDNDCLAGLAVSSSPSTLLAVVEYRTGPPKMDHTPDIRNINPHPKRVGGHKDFTYAATEPFQDPSTISLLGKEALIA</sequence>
<evidence type="ECO:0000313" key="3">
    <source>
        <dbReference type="Proteomes" id="UP001150879"/>
    </source>
</evidence>
<organism evidence="2 3">
    <name type="scientific">Penicillium cf. griseofulvum</name>
    <dbReference type="NCBI Taxonomy" id="2972120"/>
    <lineage>
        <taxon>Eukaryota</taxon>
        <taxon>Fungi</taxon>
        <taxon>Dikarya</taxon>
        <taxon>Ascomycota</taxon>
        <taxon>Pezizomycotina</taxon>
        <taxon>Eurotiomycetes</taxon>
        <taxon>Eurotiomycetidae</taxon>
        <taxon>Eurotiales</taxon>
        <taxon>Aspergillaceae</taxon>
        <taxon>Penicillium</taxon>
    </lineage>
</organism>
<reference evidence="2" key="2">
    <citation type="journal article" date="2023" name="IMA Fungus">
        <title>Comparative genomic study of the Penicillium genus elucidates a diverse pangenome and 15 lateral gene transfer events.</title>
        <authorList>
            <person name="Petersen C."/>
            <person name="Sorensen T."/>
            <person name="Nielsen M.R."/>
            <person name="Sondergaard T.E."/>
            <person name="Sorensen J.L."/>
            <person name="Fitzpatrick D.A."/>
            <person name="Frisvad J.C."/>
            <person name="Nielsen K.L."/>
        </authorList>
    </citation>
    <scope>NUCLEOTIDE SEQUENCE</scope>
    <source>
        <strain evidence="2">IBT 16849</strain>
    </source>
</reference>
<protein>
    <submittedName>
        <fullName evidence="2">Uncharacterized protein</fullName>
    </submittedName>
</protein>
<gene>
    <name evidence="2" type="ORF">N7472_001560</name>
</gene>
<dbReference type="EMBL" id="JAPQKP010000001">
    <property type="protein sequence ID" value="KAJ5211421.1"/>
    <property type="molecule type" value="Genomic_DNA"/>
</dbReference>
<proteinExistence type="predicted"/>
<accession>A0A9W9N1I2</accession>
<evidence type="ECO:0000313" key="2">
    <source>
        <dbReference type="EMBL" id="KAJ5211421.1"/>
    </source>
</evidence>
<dbReference type="AlphaFoldDB" id="A0A9W9N1I2"/>
<feature type="signal peptide" evidence="1">
    <location>
        <begin position="1"/>
        <end position="37"/>
    </location>
</feature>
<dbReference type="Proteomes" id="UP001150879">
    <property type="component" value="Unassembled WGS sequence"/>
</dbReference>
<reference evidence="2" key="1">
    <citation type="submission" date="2022-11" db="EMBL/GenBank/DDBJ databases">
        <authorList>
            <person name="Petersen C."/>
        </authorList>
    </citation>
    <scope>NUCLEOTIDE SEQUENCE</scope>
    <source>
        <strain evidence="2">IBT 16849</strain>
    </source>
</reference>
<evidence type="ECO:0000256" key="1">
    <source>
        <dbReference type="SAM" id="SignalP"/>
    </source>
</evidence>
<comment type="caution">
    <text evidence="2">The sequence shown here is derived from an EMBL/GenBank/DDBJ whole genome shotgun (WGS) entry which is preliminary data.</text>
</comment>
<keyword evidence="1" id="KW-0732">Signal</keyword>
<keyword evidence="3" id="KW-1185">Reference proteome</keyword>
<feature type="chain" id="PRO_5040960713" evidence="1">
    <location>
        <begin position="38"/>
        <end position="140"/>
    </location>
</feature>
<name>A0A9W9N1I2_9EURO</name>